<dbReference type="PROSITE" id="PS50891">
    <property type="entry name" value="LOB"/>
    <property type="match status" value="1"/>
</dbReference>
<evidence type="ECO:0000256" key="5">
    <source>
        <dbReference type="SAM" id="MobiDB-lite"/>
    </source>
</evidence>
<dbReference type="PANTHER" id="PTHR31301">
    <property type="entry name" value="LOB DOMAIN-CONTAINING PROTEIN 4-RELATED"/>
    <property type="match status" value="1"/>
</dbReference>
<reference evidence="8" key="1">
    <citation type="submission" date="2024-07" db="EMBL/GenBank/DDBJ databases">
        <title>Two chromosome-level genome assemblies of Korean endemic species Abeliophyllum distichum and Forsythia ovata (Oleaceae).</title>
        <authorList>
            <person name="Jang H."/>
        </authorList>
    </citation>
    <scope>NUCLEOTIDE SEQUENCE [LARGE SCALE GENOMIC DNA]</scope>
</reference>
<feature type="region of interest" description="Disordered" evidence="5">
    <location>
        <begin position="245"/>
        <end position="266"/>
    </location>
</feature>
<keyword evidence="8" id="KW-1185">Reference proteome</keyword>
<evidence type="ECO:0000256" key="3">
    <source>
        <dbReference type="ARBA" id="ARBA00022473"/>
    </source>
</evidence>
<comment type="caution">
    <text evidence="7">The sequence shown here is derived from an EMBL/GenBank/DDBJ whole genome shotgun (WGS) entry which is preliminary data.</text>
</comment>
<evidence type="ECO:0000313" key="8">
    <source>
        <dbReference type="Proteomes" id="UP001604277"/>
    </source>
</evidence>
<dbReference type="Proteomes" id="UP001604277">
    <property type="component" value="Unassembled WGS sequence"/>
</dbReference>
<keyword evidence="3" id="KW-0217">Developmental protein</keyword>
<proteinExistence type="inferred from homology"/>
<evidence type="ECO:0000256" key="1">
    <source>
        <dbReference type="ARBA" id="ARBA00004123"/>
    </source>
</evidence>
<accession>A0ABD1W5S1</accession>
<dbReference type="InterPro" id="IPR004883">
    <property type="entry name" value="LOB"/>
</dbReference>
<evidence type="ECO:0000256" key="2">
    <source>
        <dbReference type="ARBA" id="ARBA00005474"/>
    </source>
</evidence>
<evidence type="ECO:0000259" key="6">
    <source>
        <dbReference type="PROSITE" id="PS50891"/>
    </source>
</evidence>
<dbReference type="PANTHER" id="PTHR31301:SF83">
    <property type="entry name" value="PROTEIN ASYMMETRIC LEAVES 2"/>
    <property type="match status" value="1"/>
</dbReference>
<comment type="subcellular location">
    <subcellularLocation>
        <location evidence="1">Nucleus</location>
    </subcellularLocation>
</comment>
<gene>
    <name evidence="7" type="ORF">Fot_14232</name>
</gene>
<protein>
    <submittedName>
        <fullName evidence="7">LOB domain-containing protein</fullName>
    </submittedName>
</protein>
<sequence>MAPFFPRNKKEEFIKVHKLFGCKNIEKRLETLTTQLQKENYVTSIVYEANARAMFPVGGCTPIIHQLVKDVIDSEVVMQWITVVPNVPMPPPPYDQQHEIQGNAMYNSTQVPNVPMLPPPYDQRHDIQGNGIPAQVICSLVQCQILESFVVRHINDLPPTRTLVETYIIEGNETGFEKIYQKHSRHLLKFPFAGLEIDGNILQEAHLAALQMPSTVKRMLFESPCVQIFNERQTEAHHGSVENEILKGPNTTASTIKNKNNGLAID</sequence>
<evidence type="ECO:0000256" key="4">
    <source>
        <dbReference type="ARBA" id="ARBA00023242"/>
    </source>
</evidence>
<keyword evidence="4" id="KW-0539">Nucleus</keyword>
<dbReference type="GO" id="GO:0005634">
    <property type="term" value="C:nucleus"/>
    <property type="evidence" value="ECO:0007669"/>
    <property type="project" value="UniProtKB-SubCell"/>
</dbReference>
<dbReference type="Pfam" id="PF03195">
    <property type="entry name" value="LOB"/>
    <property type="match status" value="1"/>
</dbReference>
<feature type="compositionally biased region" description="Polar residues" evidence="5">
    <location>
        <begin position="249"/>
        <end position="266"/>
    </location>
</feature>
<feature type="domain" description="LOB" evidence="6">
    <location>
        <begin position="1"/>
        <end position="85"/>
    </location>
</feature>
<organism evidence="7 8">
    <name type="scientific">Forsythia ovata</name>
    <dbReference type="NCBI Taxonomy" id="205694"/>
    <lineage>
        <taxon>Eukaryota</taxon>
        <taxon>Viridiplantae</taxon>
        <taxon>Streptophyta</taxon>
        <taxon>Embryophyta</taxon>
        <taxon>Tracheophyta</taxon>
        <taxon>Spermatophyta</taxon>
        <taxon>Magnoliopsida</taxon>
        <taxon>eudicotyledons</taxon>
        <taxon>Gunneridae</taxon>
        <taxon>Pentapetalae</taxon>
        <taxon>asterids</taxon>
        <taxon>lamiids</taxon>
        <taxon>Lamiales</taxon>
        <taxon>Oleaceae</taxon>
        <taxon>Forsythieae</taxon>
        <taxon>Forsythia</taxon>
    </lineage>
</organism>
<dbReference type="AlphaFoldDB" id="A0ABD1W5S1"/>
<dbReference type="EMBL" id="JBFOLJ010000004">
    <property type="protein sequence ID" value="KAL2544999.1"/>
    <property type="molecule type" value="Genomic_DNA"/>
</dbReference>
<comment type="similarity">
    <text evidence="2">Belongs to the LOB domain-containing protein family.</text>
</comment>
<evidence type="ECO:0000313" key="7">
    <source>
        <dbReference type="EMBL" id="KAL2544999.1"/>
    </source>
</evidence>
<name>A0ABD1W5S1_9LAMI</name>